<keyword evidence="10" id="KW-1185">Reference proteome</keyword>
<keyword evidence="3" id="KW-1003">Cell membrane</keyword>
<feature type="transmembrane region" description="Helical" evidence="7">
    <location>
        <begin position="281"/>
        <end position="300"/>
    </location>
</feature>
<evidence type="ECO:0000256" key="1">
    <source>
        <dbReference type="ARBA" id="ARBA00004651"/>
    </source>
</evidence>
<keyword evidence="5 7" id="KW-1133">Transmembrane helix</keyword>
<dbReference type="InterPro" id="IPR035906">
    <property type="entry name" value="MetI-like_sf"/>
</dbReference>
<protein>
    <submittedName>
        <fullName evidence="9">Glutathione ABC transporter permease</fullName>
    </submittedName>
</protein>
<evidence type="ECO:0000259" key="8">
    <source>
        <dbReference type="PROSITE" id="PS50928"/>
    </source>
</evidence>
<dbReference type="InterPro" id="IPR000515">
    <property type="entry name" value="MetI-like"/>
</dbReference>
<comment type="similarity">
    <text evidence="7">Belongs to the binding-protein-dependent transport system permease family.</text>
</comment>
<feature type="transmembrane region" description="Helical" evidence="7">
    <location>
        <begin position="132"/>
        <end position="157"/>
    </location>
</feature>
<dbReference type="PANTHER" id="PTHR43163">
    <property type="entry name" value="DIPEPTIDE TRANSPORT SYSTEM PERMEASE PROTEIN DPPB-RELATED"/>
    <property type="match status" value="1"/>
</dbReference>
<gene>
    <name evidence="9" type="ORF">AC625_21800</name>
</gene>
<comment type="caution">
    <text evidence="9">The sequence shown here is derived from an EMBL/GenBank/DDBJ whole genome shotgun (WGS) entry which is preliminary data.</text>
</comment>
<reference evidence="10" key="1">
    <citation type="submission" date="2015-07" db="EMBL/GenBank/DDBJ databases">
        <title>Genome sequencing project for genomic taxonomy and phylogenomics of Bacillus-like bacteria.</title>
        <authorList>
            <person name="Liu B."/>
            <person name="Wang J."/>
            <person name="Zhu Y."/>
            <person name="Liu G."/>
            <person name="Chen Q."/>
            <person name="Chen Z."/>
            <person name="Lan J."/>
            <person name="Che J."/>
            <person name="Ge C."/>
            <person name="Shi H."/>
            <person name="Pan Z."/>
            <person name="Liu X."/>
        </authorList>
    </citation>
    <scope>NUCLEOTIDE SEQUENCE [LARGE SCALE GENOMIC DNA]</scope>
    <source>
        <strain evidence="10">FJAT-27997</strain>
    </source>
</reference>
<dbReference type="PROSITE" id="PS50928">
    <property type="entry name" value="ABC_TM1"/>
    <property type="match status" value="1"/>
</dbReference>
<accession>A0A0K9GYM7</accession>
<dbReference type="AlphaFoldDB" id="A0A0K9GYM7"/>
<feature type="transmembrane region" description="Helical" evidence="7">
    <location>
        <begin position="177"/>
        <end position="197"/>
    </location>
</feature>
<evidence type="ECO:0000256" key="2">
    <source>
        <dbReference type="ARBA" id="ARBA00022448"/>
    </source>
</evidence>
<dbReference type="GO" id="GO:0055085">
    <property type="term" value="P:transmembrane transport"/>
    <property type="evidence" value="ECO:0007669"/>
    <property type="project" value="InterPro"/>
</dbReference>
<dbReference type="CDD" id="cd06261">
    <property type="entry name" value="TM_PBP2"/>
    <property type="match status" value="1"/>
</dbReference>
<keyword evidence="4 7" id="KW-0812">Transmembrane</keyword>
<dbReference type="Proteomes" id="UP000037146">
    <property type="component" value="Unassembled WGS sequence"/>
</dbReference>
<evidence type="ECO:0000313" key="9">
    <source>
        <dbReference type="EMBL" id="KMY51834.1"/>
    </source>
</evidence>
<feature type="domain" description="ABC transmembrane type-1" evidence="8">
    <location>
        <begin position="95"/>
        <end position="304"/>
    </location>
</feature>
<dbReference type="GO" id="GO:0005886">
    <property type="term" value="C:plasma membrane"/>
    <property type="evidence" value="ECO:0007669"/>
    <property type="project" value="UniProtKB-SubCell"/>
</dbReference>
<evidence type="ECO:0000256" key="7">
    <source>
        <dbReference type="RuleBase" id="RU363032"/>
    </source>
</evidence>
<comment type="subcellular location">
    <subcellularLocation>
        <location evidence="1 7">Cell membrane</location>
        <topology evidence="1 7">Multi-pass membrane protein</topology>
    </subcellularLocation>
</comment>
<proteinExistence type="inferred from homology"/>
<evidence type="ECO:0000256" key="3">
    <source>
        <dbReference type="ARBA" id="ARBA00022475"/>
    </source>
</evidence>
<dbReference type="Pfam" id="PF19300">
    <property type="entry name" value="BPD_transp_1_N"/>
    <property type="match status" value="1"/>
</dbReference>
<dbReference type="Pfam" id="PF00528">
    <property type="entry name" value="BPD_transp_1"/>
    <property type="match status" value="1"/>
</dbReference>
<dbReference type="PATRIC" id="fig|1679170.3.peg.4917"/>
<dbReference type="RefSeq" id="WP_049683184.1">
    <property type="nucleotide sequence ID" value="NZ_JBIVOD010000004.1"/>
</dbReference>
<dbReference type="STRING" id="1679170.AC625_21800"/>
<feature type="transmembrane region" description="Helical" evidence="7">
    <location>
        <begin position="99"/>
        <end position="120"/>
    </location>
</feature>
<organism evidence="9 10">
    <name type="scientific">Peribacillus loiseleuriae</name>
    <dbReference type="NCBI Taxonomy" id="1679170"/>
    <lineage>
        <taxon>Bacteria</taxon>
        <taxon>Bacillati</taxon>
        <taxon>Bacillota</taxon>
        <taxon>Bacilli</taxon>
        <taxon>Bacillales</taxon>
        <taxon>Bacillaceae</taxon>
        <taxon>Peribacillus</taxon>
    </lineage>
</organism>
<evidence type="ECO:0000313" key="10">
    <source>
        <dbReference type="Proteomes" id="UP000037146"/>
    </source>
</evidence>
<dbReference type="SUPFAM" id="SSF161098">
    <property type="entry name" value="MetI-like"/>
    <property type="match status" value="1"/>
</dbReference>
<evidence type="ECO:0000256" key="6">
    <source>
        <dbReference type="ARBA" id="ARBA00023136"/>
    </source>
</evidence>
<evidence type="ECO:0000256" key="4">
    <source>
        <dbReference type="ARBA" id="ARBA00022692"/>
    </source>
</evidence>
<evidence type="ECO:0000256" key="5">
    <source>
        <dbReference type="ARBA" id="ARBA00022989"/>
    </source>
</evidence>
<dbReference type="EMBL" id="LFZW01000001">
    <property type="protein sequence ID" value="KMY51834.1"/>
    <property type="molecule type" value="Genomic_DNA"/>
</dbReference>
<sequence length="321" mass="35049">MGKYILGRILNMIPTLLIVAVIIFLITRMLPGNPAAVMLGPQASAEEIEVLTEKLGLNEPLYIQFFDYIGNLLQGNLGNSLTYNMPIIDLIMERFPNTVILAVSALLIAILVGVPAGIIAARKQNSIFDYAFTTFSLMGVSMPIFWLGIMLVLFFSVNLGWFPATGMGSMDEGIGDFISHLILPSIALATIPTAQFARITRSSMLEVISQDYVKTARSKGLHEFFVICKHAFKNALTPLLTVLGLQISSMLGGAVLTETIFSWPGIGLLIIDAIGKRDFVVVQNMVIFIALIYVVVNLLVDISYKLVNPRIKYSSGKGGTK</sequence>
<name>A0A0K9GYM7_9BACI</name>
<keyword evidence="2 7" id="KW-0813">Transport</keyword>
<dbReference type="OrthoDB" id="9773683at2"/>
<keyword evidence="6 7" id="KW-0472">Membrane</keyword>
<feature type="transmembrane region" description="Helical" evidence="7">
    <location>
        <begin position="239"/>
        <end position="261"/>
    </location>
</feature>
<dbReference type="PANTHER" id="PTHR43163:SF6">
    <property type="entry name" value="DIPEPTIDE TRANSPORT SYSTEM PERMEASE PROTEIN DPPB-RELATED"/>
    <property type="match status" value="1"/>
</dbReference>
<dbReference type="InterPro" id="IPR045621">
    <property type="entry name" value="BPD_transp_1_N"/>
</dbReference>
<dbReference type="Gene3D" id="1.10.3720.10">
    <property type="entry name" value="MetI-like"/>
    <property type="match status" value="1"/>
</dbReference>